<organism evidence="2 3">
    <name type="scientific">Piscirickettsia litoralis</name>
    <dbReference type="NCBI Taxonomy" id="1891921"/>
    <lineage>
        <taxon>Bacteria</taxon>
        <taxon>Pseudomonadati</taxon>
        <taxon>Pseudomonadota</taxon>
        <taxon>Gammaproteobacteria</taxon>
        <taxon>Thiotrichales</taxon>
        <taxon>Piscirickettsiaceae</taxon>
        <taxon>Piscirickettsia</taxon>
    </lineage>
</organism>
<evidence type="ECO:0000259" key="1">
    <source>
        <dbReference type="Pfam" id="PF12728"/>
    </source>
</evidence>
<comment type="caution">
    <text evidence="2">The sequence shown here is derived from an EMBL/GenBank/DDBJ whole genome shotgun (WGS) entry which is preliminary data.</text>
</comment>
<protein>
    <recommendedName>
        <fullName evidence="1">Helix-turn-helix domain-containing protein</fullName>
    </recommendedName>
</protein>
<evidence type="ECO:0000313" key="2">
    <source>
        <dbReference type="EMBL" id="ODN41101.1"/>
    </source>
</evidence>
<dbReference type="EMBL" id="MDTU01000007">
    <property type="protein sequence ID" value="ODN41101.1"/>
    <property type="molecule type" value="Genomic_DNA"/>
</dbReference>
<dbReference type="Pfam" id="PF12728">
    <property type="entry name" value="HTH_17"/>
    <property type="match status" value="1"/>
</dbReference>
<proteinExistence type="predicted"/>
<dbReference type="InterPro" id="IPR009061">
    <property type="entry name" value="DNA-bd_dom_put_sf"/>
</dbReference>
<dbReference type="InterPro" id="IPR041657">
    <property type="entry name" value="HTH_17"/>
</dbReference>
<dbReference type="SUPFAM" id="SSF46955">
    <property type="entry name" value="Putative DNA-binding domain"/>
    <property type="match status" value="1"/>
</dbReference>
<dbReference type="RefSeq" id="WP_069314500.1">
    <property type="nucleotide sequence ID" value="NZ_MDTU01000007.1"/>
</dbReference>
<name>A0ABX2ZWU6_9GAMM</name>
<gene>
    <name evidence="2" type="ORF">BGC07_18320</name>
</gene>
<accession>A0ABX2ZWU6</accession>
<dbReference type="Proteomes" id="UP000094329">
    <property type="component" value="Unassembled WGS sequence"/>
</dbReference>
<evidence type="ECO:0000313" key="3">
    <source>
        <dbReference type="Proteomes" id="UP000094329"/>
    </source>
</evidence>
<reference evidence="2 3" key="1">
    <citation type="submission" date="2016-08" db="EMBL/GenBank/DDBJ databases">
        <title>Draft genome sequence of Candidatus Piscirickettsia litoralis, from seawater.</title>
        <authorList>
            <person name="Wan X."/>
            <person name="Lee A.J."/>
            <person name="Hou S."/>
            <person name="Donachie S.P."/>
        </authorList>
    </citation>
    <scope>NUCLEOTIDE SEQUENCE [LARGE SCALE GENOMIC DNA]</scope>
    <source>
        <strain evidence="2 3">Y2</strain>
    </source>
</reference>
<feature type="domain" description="Helix-turn-helix" evidence="1">
    <location>
        <begin position="59"/>
        <end position="95"/>
    </location>
</feature>
<sequence length="98" mass="11476">MKYITTQRAAKLYSVNNSRICQKYRAKELPGIILNRELFIIVEDHIVDTSDIEPNTFKTVEDLAKEHGKDIRTIQRWCTSGKLPAKKIGRNWFILTKR</sequence>
<keyword evidence="3" id="KW-1185">Reference proteome</keyword>